<organism evidence="3 4">
    <name type="scientific">Fusarium heterosporum</name>
    <dbReference type="NCBI Taxonomy" id="42747"/>
    <lineage>
        <taxon>Eukaryota</taxon>
        <taxon>Fungi</taxon>
        <taxon>Dikarya</taxon>
        <taxon>Ascomycota</taxon>
        <taxon>Pezizomycotina</taxon>
        <taxon>Sordariomycetes</taxon>
        <taxon>Hypocreomycetidae</taxon>
        <taxon>Hypocreales</taxon>
        <taxon>Nectriaceae</taxon>
        <taxon>Fusarium</taxon>
        <taxon>Fusarium heterosporum species complex</taxon>
    </lineage>
</organism>
<feature type="region of interest" description="Disordered" evidence="2">
    <location>
        <begin position="154"/>
        <end position="264"/>
    </location>
</feature>
<feature type="region of interest" description="Disordered" evidence="2">
    <location>
        <begin position="659"/>
        <end position="699"/>
    </location>
</feature>
<feature type="compositionally biased region" description="Polar residues" evidence="2">
    <location>
        <begin position="1626"/>
        <end position="1635"/>
    </location>
</feature>
<dbReference type="Gene3D" id="3.40.50.12360">
    <property type="match status" value="1"/>
</dbReference>
<feature type="compositionally biased region" description="Polar residues" evidence="2">
    <location>
        <begin position="311"/>
        <end position="325"/>
    </location>
</feature>
<sequence>MVRTRRSTSTSRPSTPQTSTPRNSATPLNHKSRRKREHEDSEEEYSKKPSSRKRKRLSTPKRTLSHKDKQGRGPGGIGHRNKEGKTAGRTDQDQDSGEDEEGFWQVKRVVEERQAIKDSDNLITECLVEWKPSPGGRVYKPEWIPIDFLNDQARQDWEKDKKKQEKQKGQAESKRREVRNQRGLRDLTPGAKSAPRANISDIPQLQTLNASTPTRSRFNSVKKHVRPKIKSRAIRDTTLSEEPIPSIASVSSPEPDLVSPSEPLLPSGRVAVLLRKPDNFDPSEYQSVSVQSSSQKVSDLEEDDLRIAFGSQLSQATIPDSQDLSGQWDHKDPASQSAFRPDYEPGSPKSLNDQRPVTTTHSTPGDKVEDTVVQQQPQQPVYNPSSLNVEGSPVVDLSADFDPGFPDPDNKNSSFEDNNYHNIESCASTANHSDKEGPEVDSSQDDQDTAINGVGIVSLAPHITNLSSNEHNHLNTESSQETQDSFDNQSFETANSQNSLAHRSSPKPDAQKSTWVDQSSEDLLGTIDDLQSQTVDCTNQKAGIKRAVVNRHRSQGEGGNIADWSLSPAKSNTNLQSCDSEEPVRALRTDSCLKSISSSREVTQSQEQISSSGEIDCVIPDSQSYSNTSAHTSASRVFAVLSQDQVTPYVSQTVIVPDSATTDSDIPSRQPDQLHPVSPEKEERPGSSVPSDPDSHHSERVVATSARGLLISSNTSNPPVYYTQPQVSHKSPSIPSSFSSKHGVLDKAAHSVTDQTSQLLLVSESGVGQGGRLEESQGNQIVVSEPHSKEVVPSQEGVFASDLQPLPAKANGGRGSEWQLKSHPQKGSTSEPPSELPSSSSKIREMERSASQPPKSAVDELLSYIDFGKDSFLKSGDSPGENLDETPYDVPSEGHSMDNADTVGLDVVVGSSEGIIQSQPAYSVDPWKPEALGNTPEALAPSISPASIMPVPNTHMSAVESMQQAVNLAFGVPDDLITRSGLSQDVDDSILPGTIPSAAISRSVDPVASAHTLDFPGQDIIPSVIESSGHSITMGQVANVQDSDISSQSSQQDDGFLQYSITLPMHASRRPYYGEVIKDHKAEIQAFSRFFTGETQKKPDEALIQKINDLFDRLFGICDYPQDVIGSGLETQPSSDIARYCCDANPKLSFLFELMSALGDNEKEILIVVRSQELMRLIFALTEVASIECSAEGINKRTDYPSATRVTLALSTEEFDPFNFDVVIGYDFHYSRSSIARQLYSKTSRKSPIVLLLVTTHSIEHVSLHPLDNVSDLEAKNAILACTVSAGRYLEDPERGYGEPHEVAEVFAGYLNGITDILNWAPQSIPDDVLDIFENPMSQTRALFSMDALHGNGLKRKHTTDDDDADSKRICLPLRDLPVDLNNPPVPLAVRQLLDSVAPREGKRESMITIPLESLESLRQKFEEHKRRSAFSCEVEVELKSHINRLDTELKDFKKTSNKIGLSNRTALQERTMFEKEKKKIEAAAQLAAETAQRERAQKQEEIRELESRISRLMKNPESVHTELSDTRQQLKVSEDKLKSALSDVEFMRGRYQDASAQVSRLTNENKALISQNKDLSQKASANLLAIHAQNSSGQLQTLLQQIASLQAQNQQKDMELATAHQKLNSFANGRNTRGGSMPRSPRVPSGMSPRPGRSAFTGSASRGTSPSGPGAQFMSNQARSERWSQLQ</sequence>
<dbReference type="Proteomes" id="UP000567885">
    <property type="component" value="Unassembled WGS sequence"/>
</dbReference>
<feature type="compositionally biased region" description="Low complexity" evidence="2">
    <location>
        <begin position="828"/>
        <end position="841"/>
    </location>
</feature>
<evidence type="ECO:0000313" key="3">
    <source>
        <dbReference type="EMBL" id="KAF5659188.1"/>
    </source>
</evidence>
<feature type="region of interest" description="Disordered" evidence="2">
    <location>
        <begin position="716"/>
        <end position="742"/>
    </location>
</feature>
<evidence type="ECO:0008006" key="5">
    <source>
        <dbReference type="Google" id="ProtNLM"/>
    </source>
</evidence>
<feature type="compositionally biased region" description="Low complexity" evidence="2">
    <location>
        <begin position="7"/>
        <end position="22"/>
    </location>
</feature>
<feature type="compositionally biased region" description="Basic and acidic residues" evidence="2">
    <location>
        <begin position="80"/>
        <end position="92"/>
    </location>
</feature>
<evidence type="ECO:0000256" key="2">
    <source>
        <dbReference type="SAM" id="MobiDB-lite"/>
    </source>
</evidence>
<evidence type="ECO:0000256" key="1">
    <source>
        <dbReference type="SAM" id="Coils"/>
    </source>
</evidence>
<feature type="region of interest" description="Disordered" evidence="2">
    <location>
        <begin position="767"/>
        <end position="857"/>
    </location>
</feature>
<keyword evidence="4" id="KW-1185">Reference proteome</keyword>
<dbReference type="EMBL" id="JAAGWQ010000222">
    <property type="protein sequence ID" value="KAF5659188.1"/>
    <property type="molecule type" value="Genomic_DNA"/>
</dbReference>
<feature type="region of interest" description="Disordered" evidence="2">
    <location>
        <begin position="279"/>
        <end position="419"/>
    </location>
</feature>
<feature type="region of interest" description="Disordered" evidence="2">
    <location>
        <begin position="467"/>
        <end position="517"/>
    </location>
</feature>
<feature type="compositionally biased region" description="Low complexity" evidence="2">
    <location>
        <begin position="286"/>
        <end position="297"/>
    </location>
</feature>
<evidence type="ECO:0000313" key="4">
    <source>
        <dbReference type="Proteomes" id="UP000567885"/>
    </source>
</evidence>
<feature type="compositionally biased region" description="Low complexity" evidence="2">
    <location>
        <begin position="372"/>
        <end position="381"/>
    </location>
</feature>
<name>A0A8H5SX27_FUSHE</name>
<feature type="compositionally biased region" description="Basic residues" evidence="2">
    <location>
        <begin position="220"/>
        <end position="232"/>
    </location>
</feature>
<dbReference type="OrthoDB" id="3647690at2759"/>
<feature type="region of interest" description="Disordered" evidence="2">
    <location>
        <begin position="1626"/>
        <end position="1688"/>
    </location>
</feature>
<feature type="region of interest" description="Disordered" evidence="2">
    <location>
        <begin position="1"/>
        <end position="104"/>
    </location>
</feature>
<keyword evidence="1" id="KW-0175">Coiled coil</keyword>
<feature type="region of interest" description="Disordered" evidence="2">
    <location>
        <begin position="429"/>
        <end position="448"/>
    </location>
</feature>
<feature type="compositionally biased region" description="Polar residues" evidence="2">
    <location>
        <begin position="716"/>
        <end position="727"/>
    </location>
</feature>
<feature type="compositionally biased region" description="Basic residues" evidence="2">
    <location>
        <begin position="49"/>
        <end position="59"/>
    </location>
</feature>
<dbReference type="InterPro" id="IPR038609">
    <property type="entry name" value="HDA1_su2/3_sf"/>
</dbReference>
<gene>
    <name evidence="3" type="ORF">FHETE_9537</name>
</gene>
<proteinExistence type="predicted"/>
<feature type="compositionally biased region" description="Polar residues" evidence="2">
    <location>
        <begin position="1657"/>
        <end position="1688"/>
    </location>
</feature>
<comment type="caution">
    <text evidence="3">The sequence shown here is derived from an EMBL/GenBank/DDBJ whole genome shotgun (WGS) entry which is preliminary data.</text>
</comment>
<feature type="compositionally biased region" description="Polar residues" evidence="2">
    <location>
        <begin position="349"/>
        <end position="363"/>
    </location>
</feature>
<feature type="compositionally biased region" description="Polar residues" evidence="2">
    <location>
        <begin position="201"/>
        <end position="219"/>
    </location>
</feature>
<feature type="compositionally biased region" description="Polar residues" evidence="2">
    <location>
        <begin position="659"/>
        <end position="671"/>
    </location>
</feature>
<reference evidence="3 4" key="1">
    <citation type="submission" date="2020-05" db="EMBL/GenBank/DDBJ databases">
        <title>Identification and distribution of gene clusters putatively required for synthesis of sphingolipid metabolism inhibitors in phylogenetically diverse species of the filamentous fungus Fusarium.</title>
        <authorList>
            <person name="Kim H.-S."/>
            <person name="Busman M."/>
            <person name="Brown D.W."/>
            <person name="Divon H."/>
            <person name="Uhlig S."/>
            <person name="Proctor R.H."/>
        </authorList>
    </citation>
    <scope>NUCLEOTIDE SEQUENCE [LARGE SCALE GENOMIC DNA]</scope>
    <source>
        <strain evidence="3 4">NRRL 20693</strain>
    </source>
</reference>
<feature type="compositionally biased region" description="Polar residues" evidence="2">
    <location>
        <begin position="568"/>
        <end position="578"/>
    </location>
</feature>
<feature type="compositionally biased region" description="Polar residues" evidence="2">
    <location>
        <begin position="467"/>
        <end position="502"/>
    </location>
</feature>
<feature type="compositionally biased region" description="Basic and acidic residues" evidence="2">
    <location>
        <begin position="154"/>
        <end position="185"/>
    </location>
</feature>
<accession>A0A8H5SX27</accession>
<feature type="compositionally biased region" description="Acidic residues" evidence="2">
    <location>
        <begin position="93"/>
        <end position="102"/>
    </location>
</feature>
<feature type="coiled-coil region" evidence="1">
    <location>
        <begin position="1480"/>
        <end position="1623"/>
    </location>
</feature>
<protein>
    <recommendedName>
        <fullName evidence="5">Chromo domain-containing protein</fullName>
    </recommendedName>
</protein>
<feature type="region of interest" description="Disordered" evidence="2">
    <location>
        <begin position="554"/>
        <end position="582"/>
    </location>
</feature>
<feature type="compositionally biased region" description="Low complexity" evidence="2">
    <location>
        <begin position="728"/>
        <end position="742"/>
    </location>
</feature>